<dbReference type="AlphaFoldDB" id="A0A6A7FZ66"/>
<dbReference type="PANTHER" id="PTHR13184:SF5">
    <property type="entry name" value="METHYLTRANSFERASE-LIKE PROTEIN 17, MITOCHONDRIAL"/>
    <property type="match status" value="1"/>
</dbReference>
<organism evidence="8">
    <name type="scientific">Hirondellea gigas</name>
    <dbReference type="NCBI Taxonomy" id="1518452"/>
    <lineage>
        <taxon>Eukaryota</taxon>
        <taxon>Metazoa</taxon>
        <taxon>Ecdysozoa</taxon>
        <taxon>Arthropoda</taxon>
        <taxon>Crustacea</taxon>
        <taxon>Multicrustacea</taxon>
        <taxon>Malacostraca</taxon>
        <taxon>Eumalacostraca</taxon>
        <taxon>Peracarida</taxon>
        <taxon>Amphipoda</taxon>
        <taxon>Amphilochidea</taxon>
        <taxon>Lysianassida</taxon>
        <taxon>Lysianassidira</taxon>
        <taxon>Lysianassoidea</taxon>
        <taxon>Lysianassidae</taxon>
        <taxon>Hirondellea</taxon>
    </lineage>
</organism>
<dbReference type="PANTHER" id="PTHR13184">
    <property type="entry name" value="37S RIBOSOMAL PROTEIN S22"/>
    <property type="match status" value="1"/>
</dbReference>
<dbReference type="GO" id="GO:0008168">
    <property type="term" value="F:methyltransferase activity"/>
    <property type="evidence" value="ECO:0007669"/>
    <property type="project" value="UniProtKB-KW"/>
</dbReference>
<evidence type="ECO:0000256" key="4">
    <source>
        <dbReference type="ARBA" id="ARBA00023004"/>
    </source>
</evidence>
<proteinExistence type="evidence at transcript level"/>
<evidence type="ECO:0000313" key="8">
    <source>
        <dbReference type="EMBL" id="LAC23750.1"/>
    </source>
</evidence>
<reference evidence="8" key="1">
    <citation type="submission" date="2017-11" db="EMBL/GenBank/DDBJ databases">
        <title>The sensing device of the deep-sea amphipod.</title>
        <authorList>
            <person name="Kobayashi H."/>
            <person name="Nagahama T."/>
            <person name="Arai W."/>
            <person name="Sasagawa Y."/>
            <person name="Umeda M."/>
            <person name="Hayashi T."/>
            <person name="Nikaido I."/>
            <person name="Watanabe H."/>
            <person name="Oguri K."/>
            <person name="Kitazato H."/>
            <person name="Fujioka K."/>
            <person name="Kido Y."/>
            <person name="Takami H."/>
        </authorList>
    </citation>
    <scope>NUCLEOTIDE SEQUENCE</scope>
    <source>
        <tissue evidence="8">Whole body</tissue>
    </source>
</reference>
<dbReference type="GO" id="GO:0046872">
    <property type="term" value="F:metal ion binding"/>
    <property type="evidence" value="ECO:0007669"/>
    <property type="project" value="UniProtKB-KW"/>
</dbReference>
<evidence type="ECO:0000256" key="5">
    <source>
        <dbReference type="ARBA" id="ARBA00023014"/>
    </source>
</evidence>
<dbReference type="GO" id="GO:0032259">
    <property type="term" value="P:methylation"/>
    <property type="evidence" value="ECO:0007669"/>
    <property type="project" value="UniProtKB-KW"/>
</dbReference>
<dbReference type="GO" id="GO:0003735">
    <property type="term" value="F:structural constituent of ribosome"/>
    <property type="evidence" value="ECO:0007669"/>
    <property type="project" value="TreeGrafter"/>
</dbReference>
<comment type="function">
    <text evidence="7">Mitochondrial ribosome (mitoribosome) assembly factor. Binds at the interface of the head and body domains of the mitochondrial small ribosomal subunit (mt-SSU), occluding the mRNA channel and preventing compaction of the head domain towards the body. Probable inactive methyltransferase: retains the characteristic folding and ability to bind S-adenosyl-L-methionine, but it probably lost its methyltransferase activity.</text>
</comment>
<evidence type="ECO:0000256" key="7">
    <source>
        <dbReference type="ARBA" id="ARBA00045681"/>
    </source>
</evidence>
<comment type="subcellular location">
    <subcellularLocation>
        <location evidence="1">Mitochondrion</location>
    </subcellularLocation>
</comment>
<keyword evidence="8" id="KW-0489">Methyltransferase</keyword>
<keyword evidence="2" id="KW-0479">Metal-binding</keyword>
<dbReference type="GO" id="GO:0005763">
    <property type="term" value="C:mitochondrial small ribosomal subunit"/>
    <property type="evidence" value="ECO:0007669"/>
    <property type="project" value="TreeGrafter"/>
</dbReference>
<dbReference type="InterPro" id="IPR029063">
    <property type="entry name" value="SAM-dependent_MTases_sf"/>
</dbReference>
<dbReference type="GO" id="GO:0006412">
    <property type="term" value="P:translation"/>
    <property type="evidence" value="ECO:0007669"/>
    <property type="project" value="InterPro"/>
</dbReference>
<keyword evidence="8" id="KW-0808">Transferase</keyword>
<sequence>MNVYTKVITSLSLPLKRCCHTGIRNAAASQIVEVPTKSDHSRRGNLPDIIHDQFKIAVDDGEYGLVQVDRRPKFAFHLNGAVRRGLEHGEYRIGLHPGTMRIVTLSMPINLQDAYSVLLDGYHKKDLRREAQKLYHFIKNREPPLEKHVRDQKVAEMMAKIINSERVDPEHPNVIESDRNELLNIRDQRLKKQIRQHIYNHAPIDFSKHYNCMAYMMARLPADYAALVKAMSQLKAQLPDFAPSSMMDFGSGVGSATWAVDKVWPNQCQEVVNVDNSSEMNLLNEKLQRGGTLEGPYQQRSKRTFFRNYLPISATIKHNLVVMSRTLLELNSADARLRILDILWKTVTPGGCLLLVEDGRYQSFDLMLEAREFLRVGIEATGSGRRGIIVAPCPHQHSCPLLLKEKRYRKCTDSIMHLTLDKDTSTVPEETFSYLAVYKPKARDLVEGFKVANCNAWPRIVQPVKTSSHSIVRVCNKYGDLQELSVTNAKNGNLCRQVARRHKLGDLFPVELLPVDKHYQQEGKLYGMLKHHRRAMLPAPSNATTTEDDNENQG</sequence>
<dbReference type="EMBL" id="IACT01004563">
    <property type="protein sequence ID" value="LAC23750.1"/>
    <property type="molecule type" value="mRNA"/>
</dbReference>
<keyword evidence="5" id="KW-0411">Iron-sulfur</keyword>
<evidence type="ECO:0000256" key="6">
    <source>
        <dbReference type="ARBA" id="ARBA00023128"/>
    </source>
</evidence>
<dbReference type="InterPro" id="IPR052571">
    <property type="entry name" value="Mt_RNA_Methyltransferase"/>
</dbReference>
<keyword evidence="4" id="KW-0408">Iron</keyword>
<protein>
    <submittedName>
        <fullName evidence="8">Methyltransferase-like protein 17</fullName>
    </submittedName>
</protein>
<evidence type="ECO:0000256" key="1">
    <source>
        <dbReference type="ARBA" id="ARBA00004173"/>
    </source>
</evidence>
<evidence type="ECO:0000256" key="3">
    <source>
        <dbReference type="ARBA" id="ARBA00022946"/>
    </source>
</evidence>
<dbReference type="GO" id="GO:0051536">
    <property type="term" value="F:iron-sulfur cluster binding"/>
    <property type="evidence" value="ECO:0007669"/>
    <property type="project" value="UniProtKB-KW"/>
</dbReference>
<dbReference type="SUPFAM" id="SSF53335">
    <property type="entry name" value="S-adenosyl-L-methionine-dependent methyltransferases"/>
    <property type="match status" value="1"/>
</dbReference>
<keyword evidence="3" id="KW-0809">Transit peptide</keyword>
<accession>A0A6A7FZ66</accession>
<dbReference type="InterPro" id="IPR015324">
    <property type="entry name" value="Ribosomal_Rsm22-like"/>
</dbReference>
<name>A0A6A7FZ66_9CRUS</name>
<evidence type="ECO:0000256" key="2">
    <source>
        <dbReference type="ARBA" id="ARBA00022723"/>
    </source>
</evidence>
<dbReference type="Pfam" id="PF09243">
    <property type="entry name" value="Rsm22"/>
    <property type="match status" value="1"/>
</dbReference>
<keyword evidence="6" id="KW-0496">Mitochondrion</keyword>